<keyword evidence="3" id="KW-1185">Reference proteome</keyword>
<dbReference type="EMBL" id="DUZY01000001">
    <property type="protein sequence ID" value="DAD24047.1"/>
    <property type="molecule type" value="Genomic_DNA"/>
</dbReference>
<dbReference type="Proteomes" id="UP000607653">
    <property type="component" value="Unassembled WGS sequence"/>
</dbReference>
<accession>A0A822XUP0</accession>
<proteinExistence type="predicted"/>
<evidence type="ECO:0000313" key="2">
    <source>
        <dbReference type="EMBL" id="DAD24193.1"/>
    </source>
</evidence>
<sequence>MQGSFNKCRKPRSPSVFYYLAKQKVQWISFM</sequence>
<dbReference type="AlphaFoldDB" id="A0A822XUP0"/>
<comment type="caution">
    <text evidence="1">The sequence shown here is derived from an EMBL/GenBank/DDBJ whole genome shotgun (WGS) entry which is preliminary data.</text>
</comment>
<gene>
    <name evidence="1" type="ORF">HUJ06_025510</name>
    <name evidence="2" type="ORF">HUJ06_025656</name>
</gene>
<evidence type="ECO:0000313" key="1">
    <source>
        <dbReference type="EMBL" id="DAD24047.1"/>
    </source>
</evidence>
<evidence type="ECO:0000313" key="3">
    <source>
        <dbReference type="Proteomes" id="UP000607653"/>
    </source>
</evidence>
<dbReference type="EMBL" id="DUZY01000001">
    <property type="protein sequence ID" value="DAD24193.1"/>
    <property type="molecule type" value="Genomic_DNA"/>
</dbReference>
<protein>
    <submittedName>
        <fullName evidence="1">Uncharacterized protein</fullName>
    </submittedName>
</protein>
<reference evidence="1 3" key="1">
    <citation type="journal article" date="2020" name="Mol. Biol. Evol.">
        <title>Distinct Expression and Methylation Patterns for Genes with Different Fates following a Single Whole-Genome Duplication in Flowering Plants.</title>
        <authorList>
            <person name="Shi T."/>
            <person name="Rahmani R.S."/>
            <person name="Gugger P.F."/>
            <person name="Wang M."/>
            <person name="Li H."/>
            <person name="Zhang Y."/>
            <person name="Li Z."/>
            <person name="Wang Q."/>
            <person name="Van de Peer Y."/>
            <person name="Marchal K."/>
            <person name="Chen J."/>
        </authorList>
    </citation>
    <scope>NUCLEOTIDE SEQUENCE [LARGE SCALE GENOMIC DNA]</scope>
    <source>
        <tissue evidence="1">Leaf</tissue>
    </source>
</reference>
<organism evidence="1 3">
    <name type="scientific">Nelumbo nucifera</name>
    <name type="common">Sacred lotus</name>
    <dbReference type="NCBI Taxonomy" id="4432"/>
    <lineage>
        <taxon>Eukaryota</taxon>
        <taxon>Viridiplantae</taxon>
        <taxon>Streptophyta</taxon>
        <taxon>Embryophyta</taxon>
        <taxon>Tracheophyta</taxon>
        <taxon>Spermatophyta</taxon>
        <taxon>Magnoliopsida</taxon>
        <taxon>Proteales</taxon>
        <taxon>Nelumbonaceae</taxon>
        <taxon>Nelumbo</taxon>
    </lineage>
</organism>
<name>A0A822XUP0_NELNU</name>